<evidence type="ECO:0000256" key="1">
    <source>
        <dbReference type="ARBA" id="ARBA00004167"/>
    </source>
</evidence>
<reference evidence="8" key="1">
    <citation type="submission" date="2022-06" db="EMBL/GenBank/DDBJ databases">
        <authorList>
            <consortium name="SYNGENTA / RWTH Aachen University"/>
        </authorList>
    </citation>
    <scope>NUCLEOTIDE SEQUENCE</scope>
</reference>
<feature type="region of interest" description="Disordered" evidence="6">
    <location>
        <begin position="124"/>
        <end position="153"/>
    </location>
</feature>
<dbReference type="GO" id="GO:0032934">
    <property type="term" value="F:sterol binding"/>
    <property type="evidence" value="ECO:0007669"/>
    <property type="project" value="TreeGrafter"/>
</dbReference>
<evidence type="ECO:0000256" key="5">
    <source>
        <dbReference type="ARBA" id="ARBA00023136"/>
    </source>
</evidence>
<feature type="non-terminal residue" evidence="8">
    <location>
        <position position="352"/>
    </location>
</feature>
<dbReference type="Gene3D" id="2.30.29.30">
    <property type="entry name" value="Pleckstrin-homology domain (PH domain)/Phosphotyrosine-binding domain (PTB)"/>
    <property type="match status" value="1"/>
</dbReference>
<dbReference type="InterPro" id="IPR031968">
    <property type="entry name" value="VASt"/>
</dbReference>
<dbReference type="GO" id="GO:0005886">
    <property type="term" value="C:plasma membrane"/>
    <property type="evidence" value="ECO:0007669"/>
    <property type="project" value="TreeGrafter"/>
</dbReference>
<keyword evidence="3" id="KW-0812">Transmembrane</keyword>
<dbReference type="PROSITE" id="PS51778">
    <property type="entry name" value="VAST"/>
    <property type="match status" value="1"/>
</dbReference>
<comment type="caution">
    <text evidence="8">The sequence shown here is derived from an EMBL/GenBank/DDBJ whole genome shotgun (WGS) entry which is preliminary data.</text>
</comment>
<dbReference type="Pfam" id="PF16016">
    <property type="entry name" value="VASt"/>
    <property type="match status" value="1"/>
</dbReference>
<evidence type="ECO:0000313" key="9">
    <source>
        <dbReference type="Proteomes" id="UP001153365"/>
    </source>
</evidence>
<dbReference type="InterPro" id="IPR051482">
    <property type="entry name" value="Cholesterol_transport"/>
</dbReference>
<dbReference type="InterPro" id="IPR011993">
    <property type="entry name" value="PH-like_dom_sf"/>
</dbReference>
<dbReference type="Proteomes" id="UP001153365">
    <property type="component" value="Unassembled WGS sequence"/>
</dbReference>
<evidence type="ECO:0000256" key="4">
    <source>
        <dbReference type="ARBA" id="ARBA00022989"/>
    </source>
</evidence>
<dbReference type="GO" id="GO:0032541">
    <property type="term" value="C:cortical endoplasmic reticulum"/>
    <property type="evidence" value="ECO:0007669"/>
    <property type="project" value="TreeGrafter"/>
</dbReference>
<dbReference type="SMART" id="SM00568">
    <property type="entry name" value="GRAM"/>
    <property type="match status" value="1"/>
</dbReference>
<evidence type="ECO:0000313" key="8">
    <source>
        <dbReference type="EMBL" id="CAH7672735.1"/>
    </source>
</evidence>
<feature type="compositionally biased region" description="Low complexity" evidence="6">
    <location>
        <begin position="127"/>
        <end position="150"/>
    </location>
</feature>
<keyword evidence="5" id="KW-0472">Membrane</keyword>
<evidence type="ECO:0000256" key="3">
    <source>
        <dbReference type="ARBA" id="ARBA00022692"/>
    </source>
</evidence>
<dbReference type="InterPro" id="IPR004182">
    <property type="entry name" value="GRAM"/>
</dbReference>
<dbReference type="PANTHER" id="PTHR23319">
    <property type="entry name" value="GRAM DOMAIN CONTAINING 1B, ISOFORM E"/>
    <property type="match status" value="1"/>
</dbReference>
<dbReference type="AlphaFoldDB" id="A0AAV0AUX0"/>
<name>A0AAV0AUX0_PHAPC</name>
<accession>A0AAV0AUX0</accession>
<dbReference type="GO" id="GO:0032366">
    <property type="term" value="P:intracellular sterol transport"/>
    <property type="evidence" value="ECO:0007669"/>
    <property type="project" value="TreeGrafter"/>
</dbReference>
<evidence type="ECO:0000259" key="7">
    <source>
        <dbReference type="PROSITE" id="PS51778"/>
    </source>
</evidence>
<dbReference type="CDD" id="cd13220">
    <property type="entry name" value="PH-GRAM_GRAMDC"/>
    <property type="match status" value="1"/>
</dbReference>
<comment type="subcellular location">
    <subcellularLocation>
        <location evidence="1">Membrane</location>
        <topology evidence="1">Single-pass membrane protein</topology>
    </subcellularLocation>
</comment>
<dbReference type="GO" id="GO:0120015">
    <property type="term" value="F:sterol transfer activity"/>
    <property type="evidence" value="ECO:0007669"/>
    <property type="project" value="TreeGrafter"/>
</dbReference>
<dbReference type="GO" id="GO:0005789">
    <property type="term" value="C:endoplasmic reticulum membrane"/>
    <property type="evidence" value="ECO:0007669"/>
    <property type="project" value="TreeGrafter"/>
</dbReference>
<keyword evidence="4" id="KW-1133">Transmembrane helix</keyword>
<evidence type="ECO:0000256" key="2">
    <source>
        <dbReference type="ARBA" id="ARBA00006582"/>
    </source>
</evidence>
<gene>
    <name evidence="8" type="ORF">PPACK8108_LOCUS7569</name>
</gene>
<dbReference type="GO" id="GO:0140268">
    <property type="term" value="C:endoplasmic reticulum-plasma membrane contact site"/>
    <property type="evidence" value="ECO:0007669"/>
    <property type="project" value="TreeGrafter"/>
</dbReference>
<protein>
    <submittedName>
        <fullName evidence="8">GRAM domain-domain-containing protein</fullName>
    </submittedName>
</protein>
<comment type="similarity">
    <text evidence="2">Belongs to the YSP2 family.</text>
</comment>
<evidence type="ECO:0000256" key="6">
    <source>
        <dbReference type="SAM" id="MobiDB-lite"/>
    </source>
</evidence>
<feature type="domain" description="VASt" evidence="7">
    <location>
        <begin position="182"/>
        <end position="352"/>
    </location>
</feature>
<organism evidence="8 9">
    <name type="scientific">Phakopsora pachyrhizi</name>
    <name type="common">Asian soybean rust disease fungus</name>
    <dbReference type="NCBI Taxonomy" id="170000"/>
    <lineage>
        <taxon>Eukaryota</taxon>
        <taxon>Fungi</taxon>
        <taxon>Dikarya</taxon>
        <taxon>Basidiomycota</taxon>
        <taxon>Pucciniomycotina</taxon>
        <taxon>Pucciniomycetes</taxon>
        <taxon>Pucciniales</taxon>
        <taxon>Phakopsoraceae</taxon>
        <taxon>Phakopsora</taxon>
    </lineage>
</organism>
<dbReference type="EMBL" id="CALTRL010001494">
    <property type="protein sequence ID" value="CAH7672735.1"/>
    <property type="molecule type" value="Genomic_DNA"/>
</dbReference>
<dbReference type="Pfam" id="PF02893">
    <property type="entry name" value="GRAM"/>
    <property type="match status" value="1"/>
</dbReference>
<dbReference type="GO" id="GO:0005739">
    <property type="term" value="C:mitochondrion"/>
    <property type="evidence" value="ECO:0007669"/>
    <property type="project" value="TreeGrafter"/>
</dbReference>
<sequence length="352" mass="39665">MGSGYAVASRKRNFEFHYIFKSIPDDDYLIEDYGCALQRDILVQGRLYVSEQHLCFKANIFGWVTTLAIPFSDVASIDKKMTALIIPNAIQVVTLHSRHTFASFLSRDSAYDLITSIWRISHPAVPPRSLSSSSSTTCSNASPPENSNNNVQHSSLVNPKKQAVVKNHLVTSCKCSGSDEHFKDIVLDATYPIYPEKLYNILFQSDFLKNFWVESQNLTEIEISEWKTTSDAQLPLRNSSYIRPLNSSMGPKSTRCLMTDEHKFVDFEESISNLTVTRTPDVPSGSGFSVLSKTCISWAPHNSSRMIVSATVEWTKVNRFLKSIIDSSALSGQRAYFQDLDKALRQHIEKNQ</sequence>
<proteinExistence type="inferred from homology"/>
<dbReference type="PANTHER" id="PTHR23319:SF4">
    <property type="entry name" value="GRAM DOMAIN CONTAINING 1B, ISOFORM E"/>
    <property type="match status" value="1"/>
</dbReference>
<keyword evidence="9" id="KW-1185">Reference proteome</keyword>